<dbReference type="InterPro" id="IPR050447">
    <property type="entry name" value="Erg6_SMT_methyltransf"/>
</dbReference>
<dbReference type="Proteomes" id="UP000034810">
    <property type="component" value="Unassembled WGS sequence"/>
</dbReference>
<evidence type="ECO:0000313" key="3">
    <source>
        <dbReference type="EMBL" id="KKS82159.1"/>
    </source>
</evidence>
<keyword evidence="1" id="KW-0472">Membrane</keyword>
<protein>
    <submittedName>
        <fullName evidence="3">Methyltransferase type 11</fullName>
    </submittedName>
</protein>
<dbReference type="InterPro" id="IPR029063">
    <property type="entry name" value="SAM-dependent_MTases_sf"/>
</dbReference>
<gene>
    <name evidence="3" type="ORF">UV58_C0012G0005</name>
</gene>
<dbReference type="SUPFAM" id="SSF53335">
    <property type="entry name" value="S-adenosyl-L-methionine-dependent methyltransferases"/>
    <property type="match status" value="1"/>
</dbReference>
<evidence type="ECO:0000256" key="1">
    <source>
        <dbReference type="SAM" id="Phobius"/>
    </source>
</evidence>
<dbReference type="GO" id="GO:0008757">
    <property type="term" value="F:S-adenosylmethionine-dependent methyltransferase activity"/>
    <property type="evidence" value="ECO:0007669"/>
    <property type="project" value="InterPro"/>
</dbReference>
<dbReference type="Gene3D" id="3.40.50.150">
    <property type="entry name" value="Vaccinia Virus protein VP39"/>
    <property type="match status" value="1"/>
</dbReference>
<evidence type="ECO:0000313" key="4">
    <source>
        <dbReference type="Proteomes" id="UP000034810"/>
    </source>
</evidence>
<dbReference type="EMBL" id="LCFA01000012">
    <property type="protein sequence ID" value="KKS82159.1"/>
    <property type="molecule type" value="Genomic_DNA"/>
</dbReference>
<proteinExistence type="predicted"/>
<keyword evidence="3" id="KW-0489">Methyltransferase</keyword>
<name>A0A0G1C9T2_9BACT</name>
<evidence type="ECO:0000259" key="2">
    <source>
        <dbReference type="Pfam" id="PF13847"/>
    </source>
</evidence>
<dbReference type="GO" id="GO:0032259">
    <property type="term" value="P:methylation"/>
    <property type="evidence" value="ECO:0007669"/>
    <property type="project" value="UniProtKB-KW"/>
</dbReference>
<feature type="transmembrane region" description="Helical" evidence="1">
    <location>
        <begin position="209"/>
        <end position="230"/>
    </location>
</feature>
<dbReference type="PANTHER" id="PTHR44068">
    <property type="entry name" value="ZGC:194242"/>
    <property type="match status" value="1"/>
</dbReference>
<dbReference type="Pfam" id="PF13847">
    <property type="entry name" value="Methyltransf_31"/>
    <property type="match status" value="1"/>
</dbReference>
<comment type="caution">
    <text evidence="3">The sequence shown here is derived from an EMBL/GenBank/DDBJ whole genome shotgun (WGS) entry which is preliminary data.</text>
</comment>
<dbReference type="AlphaFoldDB" id="A0A0G1C9T2"/>
<dbReference type="CDD" id="cd02440">
    <property type="entry name" value="AdoMet_MTases"/>
    <property type="match status" value="1"/>
</dbReference>
<feature type="domain" description="Methyltransferase" evidence="2">
    <location>
        <begin position="55"/>
        <end position="188"/>
    </location>
</feature>
<keyword evidence="3" id="KW-0808">Transferase</keyword>
<sequence length="257" mass="29901">MRVVKQIAVRAVRFVNYLGSGLAIRLVKWTGKSPQAIHPKHLIDQKPEWLKYFHQKDEVLDIGCDNGQRDFKLAPFVRKITALDYQKEHVDQAQEWQKKHGSQNIDFLVLSAENKLPFSNNQFDKILFLDVLEHLNNRQQIMKECFRTLKPGGLMVLAVPNSQTSWKKFQKSAGLNYYSDPNHKIEYTEEEIIREHQKSGFKIKEIKPIVYDFPLAGLIDLVGGISLSLYKKLWQWKYKRVNENPSASIGFMVVSEK</sequence>
<organism evidence="3 4">
    <name type="scientific">Candidatus Wolfebacteria bacterium GW2011_GWC1_43_10</name>
    <dbReference type="NCBI Taxonomy" id="1619011"/>
    <lineage>
        <taxon>Bacteria</taxon>
        <taxon>Candidatus Wolfeibacteriota</taxon>
    </lineage>
</organism>
<reference evidence="3 4" key="1">
    <citation type="journal article" date="2015" name="Nature">
        <title>rRNA introns, odd ribosomes, and small enigmatic genomes across a large radiation of phyla.</title>
        <authorList>
            <person name="Brown C.T."/>
            <person name="Hug L.A."/>
            <person name="Thomas B.C."/>
            <person name="Sharon I."/>
            <person name="Castelle C.J."/>
            <person name="Singh A."/>
            <person name="Wilkins M.J."/>
            <person name="Williams K.H."/>
            <person name="Banfield J.F."/>
        </authorList>
    </citation>
    <scope>NUCLEOTIDE SEQUENCE [LARGE SCALE GENOMIC DNA]</scope>
</reference>
<accession>A0A0G1C9T2</accession>
<keyword evidence="1" id="KW-1133">Transmembrane helix</keyword>
<keyword evidence="1" id="KW-0812">Transmembrane</keyword>
<dbReference type="PANTHER" id="PTHR44068:SF11">
    <property type="entry name" value="GERANYL DIPHOSPHATE 2-C-METHYLTRANSFERASE"/>
    <property type="match status" value="1"/>
</dbReference>
<dbReference type="InterPro" id="IPR025714">
    <property type="entry name" value="Methyltranfer_dom"/>
</dbReference>